<dbReference type="PANTHER" id="PTHR32305:SF15">
    <property type="entry name" value="PROTEIN RHSA-RELATED"/>
    <property type="match status" value="1"/>
</dbReference>
<organism evidence="3 4">
    <name type="scientific">Caballeronia udeis</name>
    <dbReference type="NCBI Taxonomy" id="1232866"/>
    <lineage>
        <taxon>Bacteria</taxon>
        <taxon>Pseudomonadati</taxon>
        <taxon>Pseudomonadota</taxon>
        <taxon>Betaproteobacteria</taxon>
        <taxon>Burkholderiales</taxon>
        <taxon>Burkholderiaceae</taxon>
        <taxon>Caballeronia</taxon>
    </lineage>
</organism>
<protein>
    <submittedName>
        <fullName evidence="3">Rhs family protein</fullName>
    </submittedName>
</protein>
<evidence type="ECO:0000259" key="1">
    <source>
        <dbReference type="Pfam" id="PF01841"/>
    </source>
</evidence>
<dbReference type="Gene3D" id="2.180.10.10">
    <property type="entry name" value="RHS repeat-associated core"/>
    <property type="match status" value="1"/>
</dbReference>
<feature type="domain" description="Transglutaminase-like" evidence="1">
    <location>
        <begin position="204"/>
        <end position="334"/>
    </location>
</feature>
<dbReference type="NCBIfam" id="TIGR01643">
    <property type="entry name" value="YD_repeat_2x"/>
    <property type="match status" value="1"/>
</dbReference>
<gene>
    <name evidence="3" type="ORF">AWB69_03293</name>
</gene>
<dbReference type="InterPro" id="IPR038765">
    <property type="entry name" value="Papain-like_cys_pep_sf"/>
</dbReference>
<dbReference type="Pfam" id="PF20148">
    <property type="entry name" value="DUF6531"/>
    <property type="match status" value="1"/>
</dbReference>
<dbReference type="PANTHER" id="PTHR32305">
    <property type="match status" value="1"/>
</dbReference>
<dbReference type="Gene3D" id="3.10.620.30">
    <property type="match status" value="1"/>
</dbReference>
<name>A0A158GUE3_9BURK</name>
<dbReference type="InterPro" id="IPR031325">
    <property type="entry name" value="RHS_repeat"/>
</dbReference>
<dbReference type="SUPFAM" id="SSF54001">
    <property type="entry name" value="Cysteine proteinases"/>
    <property type="match status" value="1"/>
</dbReference>
<evidence type="ECO:0000313" key="4">
    <source>
        <dbReference type="Proteomes" id="UP000054683"/>
    </source>
</evidence>
<dbReference type="InterPro" id="IPR050708">
    <property type="entry name" value="T6SS_VgrG/RHS"/>
</dbReference>
<dbReference type="InterPro" id="IPR002931">
    <property type="entry name" value="Transglutaminase-like"/>
</dbReference>
<dbReference type="OrthoDB" id="8552614at2"/>
<dbReference type="EMBL" id="FCOK02000019">
    <property type="protein sequence ID" value="SAL35239.1"/>
    <property type="molecule type" value="Genomic_DNA"/>
</dbReference>
<proteinExistence type="predicted"/>
<dbReference type="AlphaFoldDB" id="A0A158GUE3"/>
<dbReference type="Proteomes" id="UP000054683">
    <property type="component" value="Unassembled WGS sequence"/>
</dbReference>
<dbReference type="RefSeq" id="WP_082913429.1">
    <property type="nucleotide sequence ID" value="NZ_FCOK02000019.1"/>
</dbReference>
<dbReference type="Pfam" id="PF05593">
    <property type="entry name" value="RHS_repeat"/>
    <property type="match status" value="1"/>
</dbReference>
<dbReference type="InterPro" id="IPR006530">
    <property type="entry name" value="YD"/>
</dbReference>
<evidence type="ECO:0000259" key="2">
    <source>
        <dbReference type="Pfam" id="PF20148"/>
    </source>
</evidence>
<sequence>MPDAASMDTRAASRLVIRERKSVRRTVLGTLLGMLALFVGTAEAGDAQFPSTMPAVVESDAASSAQQASQQPLIRRRLESTTSKLLRATATSADREFAPQPNSIRALMPPFAPAEAGTHDERVGRELPVGINGNGTIETLPKLNLERTHAPSEEIHLQNFDPPKEGLLRSFGVTAANGVVTNNAPPGPASVEELARALRYDPDLIYQYVRNNIEIDPVRGIHKGALGAVIDNYGSAFDQSRLMVWLLLLSGYEARFVKGTIKLSAQQFAGWYGLPTTNLCAVLNLMDQTQIPVHSVSPPREGNCPGSSVAMTSISIEHMWVKANIGGTWFTFDPSYKPHTMKPGVDLNVAAQYNAARFLGGVTGEGWTPGPGLPNPFIGTPDVAGIVDSLSMTSGGINVLAGNLAQWIRVNKPAATLSDVIGGKSIIPDFSGRLRQISNPLLDASWPTEELVDVPIGLKPTVRVLYQGIDQRFTSDAIYGKLLTITYNASHQPVLKLDGQTIGAAGSPVAPGADSVVRFGVSHNAYGSDRSDHAFEQHIRGGGTYLIVNGWGRTGRGLSQNYLKNLENVRAAGNPDNSEAVLGASLGVLGAQWLAQTNASASITERLANAHMVQQHQVGIAGFYQGAYVDLPSNMMSITQMDGNGTLENAVFDSNAMHMSILESTVVAQTSGVSAVSTIKLLAAAIKQGVRIYDSGGGHYATVIKPELRGCEAHLSNFQDYVDQGNRLLIPRDCKMTNGSWNGIGYFVLGDGYPRALGSIISGGFSGGFPTEASSAITYNNAASKLKSPESQVNFGGLDKVRGDPIDMVLGNFLYEHQDVRTGYGDGPDRLNFQRLYSSGMKNQSGPLGKGWTHNYDIRLRTGSDGFLGLGDRLALDAVAAIVEHKVSLDALNDPHPSAQKYLVAVVAQDWLGDQLINNTRTASFGMNSEVFVRLPDGRFSPPPGKPVSLSIIGNTAKYTTLGGGYYTFNLDKVSSYIHPDRRQISFTWSGDLLTRVDNSVGRSLTLAYANNRLQSVSSPQQTVRYAYDGNDNLVSETDPDGFTTRFEYGQPGRMTKFYQPGFPNTAVVSNTYDTLGRVQTQTSAAGNRYDYYFAGSRSEEVGPGGSSHANYFDGEGNLLQIGDSMGNWTIKDYDGQNRLVRETRPEKNRIEYTYLDQGCFLVPCEHNIRTISQFPRPGTNDPVLTQRFTYEMQTGNLATSEDGRGKISTRVYSDKLLIRTTQPVVDGVTPATDISYESVPAVGNDKPAFYRPVRVVEKIDGTRSTTTKIS</sequence>
<dbReference type="InterPro" id="IPR045351">
    <property type="entry name" value="DUF6531"/>
</dbReference>
<reference evidence="3 4" key="1">
    <citation type="submission" date="2016-01" db="EMBL/GenBank/DDBJ databases">
        <authorList>
            <person name="Oliw E.H."/>
        </authorList>
    </citation>
    <scope>NUCLEOTIDE SEQUENCE [LARGE SCALE GENOMIC DNA]</scope>
    <source>
        <strain evidence="3">LMG 27134</strain>
    </source>
</reference>
<accession>A0A158GUE3</accession>
<feature type="domain" description="DUF6531" evidence="2">
    <location>
        <begin position="803"/>
        <end position="864"/>
    </location>
</feature>
<dbReference type="Pfam" id="PF01841">
    <property type="entry name" value="Transglut_core"/>
    <property type="match status" value="1"/>
</dbReference>
<evidence type="ECO:0000313" key="3">
    <source>
        <dbReference type="EMBL" id="SAL35239.1"/>
    </source>
</evidence>